<reference evidence="1" key="2">
    <citation type="journal article" date="2015" name="Fish Shellfish Immunol.">
        <title>Early steps in the European eel (Anguilla anguilla)-Vibrio vulnificus interaction in the gills: Role of the RtxA13 toxin.</title>
        <authorList>
            <person name="Callol A."/>
            <person name="Pajuelo D."/>
            <person name="Ebbesson L."/>
            <person name="Teles M."/>
            <person name="MacKenzie S."/>
            <person name="Amaro C."/>
        </authorList>
    </citation>
    <scope>NUCLEOTIDE SEQUENCE</scope>
</reference>
<accession>A0A0E9WS99</accession>
<organism evidence="1">
    <name type="scientific">Anguilla anguilla</name>
    <name type="common">European freshwater eel</name>
    <name type="synonym">Muraena anguilla</name>
    <dbReference type="NCBI Taxonomy" id="7936"/>
    <lineage>
        <taxon>Eukaryota</taxon>
        <taxon>Metazoa</taxon>
        <taxon>Chordata</taxon>
        <taxon>Craniata</taxon>
        <taxon>Vertebrata</taxon>
        <taxon>Euteleostomi</taxon>
        <taxon>Actinopterygii</taxon>
        <taxon>Neopterygii</taxon>
        <taxon>Teleostei</taxon>
        <taxon>Anguilliformes</taxon>
        <taxon>Anguillidae</taxon>
        <taxon>Anguilla</taxon>
    </lineage>
</organism>
<sequence>MTCERATSFELLYIHLNFTQTNQKPTETHTQTRTRVCKHRRDIYRSALLNGPVTLVILYVQRQPHTRLLTAYSHMPTHRLMQCPCVSECLSPSLIKTANLRD</sequence>
<dbReference type="EMBL" id="GBXM01016152">
    <property type="protein sequence ID" value="JAH92425.1"/>
    <property type="molecule type" value="Transcribed_RNA"/>
</dbReference>
<protein>
    <submittedName>
        <fullName evidence="1">Uncharacterized protein</fullName>
    </submittedName>
</protein>
<dbReference type="AlphaFoldDB" id="A0A0E9WS99"/>
<reference evidence="1" key="1">
    <citation type="submission" date="2014-11" db="EMBL/GenBank/DDBJ databases">
        <authorList>
            <person name="Amaro Gonzalez C."/>
        </authorList>
    </citation>
    <scope>NUCLEOTIDE SEQUENCE</scope>
</reference>
<name>A0A0E9WS99_ANGAN</name>
<proteinExistence type="predicted"/>
<evidence type="ECO:0000313" key="1">
    <source>
        <dbReference type="EMBL" id="JAH92425.1"/>
    </source>
</evidence>